<dbReference type="EMBL" id="UAUF01000002">
    <property type="protein sequence ID" value="SPZ00323.1"/>
    <property type="molecule type" value="Genomic_DNA"/>
</dbReference>
<dbReference type="RefSeq" id="WP_112297487.1">
    <property type="nucleotide sequence ID" value="NZ_FQYS01000013.1"/>
</dbReference>
<dbReference type="AlphaFoldDB" id="A0A2X2C3M7"/>
<accession>A0A2X2C3M7</accession>
<protein>
    <submittedName>
        <fullName evidence="1">Uncharacterized protein</fullName>
    </submittedName>
</protein>
<dbReference type="Proteomes" id="UP000250443">
    <property type="component" value="Unassembled WGS sequence"/>
</dbReference>
<evidence type="ECO:0000313" key="3">
    <source>
        <dbReference type="Proteomes" id="UP000250443"/>
    </source>
</evidence>
<sequence length="236" mass="26420">MLLDQGSCELQSALENNDIALETFQKIDSFLFREVLLTEQFQRFDPTVQHLSIHARSVWVASIRMAFSGQPYAVPPVVRTALESVCYAYLIHDDASLARVWLDRHKDEKSMRNSRNAFNSAVKTVKEKLNTLEDGLGDDIYDAYQQCINDGAHPNTGAIPKTRKLALGPNGFSEMYDETNDFYGLPSRKTRYALASVASIGLLMCYILSLTLKCFNDLPSDQLSPISKGIEDLLTG</sequence>
<organism evidence="1 3">
    <name type="scientific">Pseudomonas luteola</name>
    <dbReference type="NCBI Taxonomy" id="47886"/>
    <lineage>
        <taxon>Bacteria</taxon>
        <taxon>Pseudomonadati</taxon>
        <taxon>Pseudomonadota</taxon>
        <taxon>Gammaproteobacteria</taxon>
        <taxon>Pseudomonadales</taxon>
        <taxon>Pseudomonadaceae</taxon>
        <taxon>Pseudomonas</taxon>
    </lineage>
</organism>
<dbReference type="EMBL" id="UAUF01000002">
    <property type="protein sequence ID" value="SPZ00116.1"/>
    <property type="molecule type" value="Genomic_DNA"/>
</dbReference>
<reference evidence="1 3" key="1">
    <citation type="submission" date="2018-06" db="EMBL/GenBank/DDBJ databases">
        <authorList>
            <consortium name="Pathogen Informatics"/>
            <person name="Doyle S."/>
        </authorList>
    </citation>
    <scope>NUCLEOTIDE SEQUENCE [LARGE SCALE GENOMIC DNA]</scope>
    <source>
        <strain evidence="1 3">NCTC11842</strain>
    </source>
</reference>
<gene>
    <name evidence="1" type="ORF">NCTC11842_00261</name>
    <name evidence="2" type="ORF">NCTC11842_00472</name>
</gene>
<name>A0A2X2C3M7_PSELU</name>
<proteinExistence type="predicted"/>
<evidence type="ECO:0000313" key="1">
    <source>
        <dbReference type="EMBL" id="SPZ00116.1"/>
    </source>
</evidence>
<evidence type="ECO:0000313" key="2">
    <source>
        <dbReference type="EMBL" id="SPZ00323.1"/>
    </source>
</evidence>